<keyword evidence="3" id="KW-0804">Transcription</keyword>
<dbReference type="Pfam" id="PF07524">
    <property type="entry name" value="Bromo_TP"/>
    <property type="match status" value="1"/>
</dbReference>
<comment type="subcellular location">
    <subcellularLocation>
        <location evidence="1">Nucleus</location>
    </subcellularLocation>
</comment>
<evidence type="ECO:0000256" key="4">
    <source>
        <dbReference type="ARBA" id="ARBA00023242"/>
    </source>
</evidence>
<evidence type="ECO:0000256" key="5">
    <source>
        <dbReference type="SAM" id="MobiDB-lite"/>
    </source>
</evidence>
<protein>
    <submittedName>
        <fullName evidence="7">Transcription initiation factor tfiid subunit</fullName>
    </submittedName>
</protein>
<proteinExistence type="predicted"/>
<evidence type="ECO:0000256" key="1">
    <source>
        <dbReference type="ARBA" id="ARBA00004123"/>
    </source>
</evidence>
<dbReference type="SMART" id="SM00576">
    <property type="entry name" value="BTP"/>
    <property type="match status" value="1"/>
</dbReference>
<sequence length="287" mass="33215">MCEEFAQTLSKLAISFLCREMGCHYMEEGALELLTDVMQKYIKKIGNVTSQYSELSGRNSVNYLDLRNALVQFNISTSQLEYFATKIRELSLGKTISNFPIEKRSNINKISRKRFLELRKRAKQQGWQEQVEEESMSSEEDTSGFVFDFQTQSLVKSDLIDSIDDLEFETNNNNVKQNEGFNQSFDFNSASLQSETQNENFPRVPKKSLVTEDKKQQGWVKLNNPQSKSEKILPENQLNFQLNTNTSINNTKILIDIKKDEKQNTENEKQPEQGQNQEPNSDFIENN</sequence>
<dbReference type="AlphaFoldDB" id="A0AAV8AF61"/>
<comment type="caution">
    <text evidence="7">The sequence shown here is derived from an EMBL/GenBank/DDBJ whole genome shotgun (WGS) entry which is preliminary data.</text>
</comment>
<reference evidence="7" key="1">
    <citation type="submission" date="2022-08" db="EMBL/GenBank/DDBJ databases">
        <title>Novel sulphate-reducing endosymbionts in the free-living metamonad Anaeramoeba.</title>
        <authorList>
            <person name="Jerlstrom-Hultqvist J."/>
            <person name="Cepicka I."/>
            <person name="Gallot-Lavallee L."/>
            <person name="Salas-Leiva D."/>
            <person name="Curtis B.A."/>
            <person name="Zahonova K."/>
            <person name="Pipaliya S."/>
            <person name="Dacks J."/>
            <person name="Roger A.J."/>
        </authorList>
    </citation>
    <scope>NUCLEOTIDE SEQUENCE</scope>
    <source>
        <strain evidence="7">Busselton2</strain>
    </source>
</reference>
<accession>A0AAV8AF61</accession>
<evidence type="ECO:0000259" key="6">
    <source>
        <dbReference type="SMART" id="SM00576"/>
    </source>
</evidence>
<keyword evidence="4" id="KW-0539">Nucleus</keyword>
<keyword evidence="2" id="KW-0805">Transcription regulation</keyword>
<dbReference type="Proteomes" id="UP001146793">
    <property type="component" value="Unassembled WGS sequence"/>
</dbReference>
<dbReference type="EMBL" id="JANTQA010000008">
    <property type="protein sequence ID" value="KAJ3452300.1"/>
    <property type="molecule type" value="Genomic_DNA"/>
</dbReference>
<organism evidence="7 8">
    <name type="scientific">Anaeramoeba flamelloides</name>
    <dbReference type="NCBI Taxonomy" id="1746091"/>
    <lineage>
        <taxon>Eukaryota</taxon>
        <taxon>Metamonada</taxon>
        <taxon>Anaeramoebidae</taxon>
        <taxon>Anaeramoeba</taxon>
    </lineage>
</organism>
<name>A0AAV8AF61_9EUKA</name>
<dbReference type="GO" id="GO:0005669">
    <property type="term" value="C:transcription factor TFIID complex"/>
    <property type="evidence" value="ECO:0007669"/>
    <property type="project" value="TreeGrafter"/>
</dbReference>
<dbReference type="InterPro" id="IPR006565">
    <property type="entry name" value="BTP"/>
</dbReference>
<feature type="compositionally biased region" description="Basic and acidic residues" evidence="5">
    <location>
        <begin position="259"/>
        <end position="271"/>
    </location>
</feature>
<evidence type="ECO:0000256" key="3">
    <source>
        <dbReference type="ARBA" id="ARBA00023163"/>
    </source>
</evidence>
<feature type="region of interest" description="Disordered" evidence="5">
    <location>
        <begin position="259"/>
        <end position="287"/>
    </location>
</feature>
<dbReference type="GO" id="GO:0002039">
    <property type="term" value="F:p53 binding"/>
    <property type="evidence" value="ECO:0007669"/>
    <property type="project" value="TreeGrafter"/>
</dbReference>
<gene>
    <name evidence="7" type="ORF">M0812_04065</name>
</gene>
<evidence type="ECO:0000313" key="7">
    <source>
        <dbReference type="EMBL" id="KAJ3452300.1"/>
    </source>
</evidence>
<dbReference type="GO" id="GO:0045944">
    <property type="term" value="P:positive regulation of transcription by RNA polymerase II"/>
    <property type="evidence" value="ECO:0007669"/>
    <property type="project" value="TreeGrafter"/>
</dbReference>
<dbReference type="GO" id="GO:0046982">
    <property type="term" value="F:protein heterodimerization activity"/>
    <property type="evidence" value="ECO:0007669"/>
    <property type="project" value="InterPro"/>
</dbReference>
<dbReference type="InterPro" id="IPR009072">
    <property type="entry name" value="Histone-fold"/>
</dbReference>
<evidence type="ECO:0000313" key="8">
    <source>
        <dbReference type="Proteomes" id="UP001146793"/>
    </source>
</evidence>
<evidence type="ECO:0000256" key="2">
    <source>
        <dbReference type="ARBA" id="ARBA00023015"/>
    </source>
</evidence>
<dbReference type="PANTHER" id="PTHR46452:SF1">
    <property type="entry name" value="TRANSCRIPTION INITIATION FACTOR TFIID SUBUNIT 3"/>
    <property type="match status" value="1"/>
</dbReference>
<dbReference type="Gene3D" id="1.10.20.10">
    <property type="entry name" value="Histone, subunit A"/>
    <property type="match status" value="1"/>
</dbReference>
<feature type="region of interest" description="Disordered" evidence="5">
    <location>
        <begin position="192"/>
        <end position="216"/>
    </location>
</feature>
<feature type="compositionally biased region" description="Polar residues" evidence="5">
    <location>
        <begin position="272"/>
        <end position="287"/>
    </location>
</feature>
<feature type="domain" description="Bromodomain associated" evidence="6">
    <location>
        <begin position="3"/>
        <end position="79"/>
    </location>
</feature>
<dbReference type="PANTHER" id="PTHR46452">
    <property type="entry name" value="TRANSCRIPTION INITIATION FACTOR TFIID SUBUNIT 3"/>
    <property type="match status" value="1"/>
</dbReference>